<dbReference type="InterPro" id="IPR010927">
    <property type="entry name" value="T4SS_TraH"/>
</dbReference>
<gene>
    <name evidence="2" type="primary">traH</name>
</gene>
<feature type="signal peptide" evidence="1">
    <location>
        <begin position="1"/>
        <end position="23"/>
    </location>
</feature>
<dbReference type="AlphaFoldDB" id="A0A6C0NE14"/>
<dbReference type="Pfam" id="PF06122">
    <property type="entry name" value="TraH"/>
    <property type="match status" value="1"/>
</dbReference>
<feature type="chain" id="PRO_5025642957" evidence="1">
    <location>
        <begin position="24"/>
        <end position="463"/>
    </location>
</feature>
<evidence type="ECO:0000313" key="2">
    <source>
        <dbReference type="EMBL" id="QHW10790.1"/>
    </source>
</evidence>
<proteinExistence type="predicted"/>
<keyword evidence="2" id="KW-0614">Plasmid</keyword>
<sequence>MMKKFKRISLFLLAVLSPLGAEAGNWADKWFDNAVYDSPSSFDSQKRGYYTMGGFTARTTTSTDYPITISPPRLSVGCGGIDGFLGGFSFLDPDFLVEKAQRAMQAAPYVAFDMALKTMCKECADTLGKIEQITNFLNGIQLNECAMAKPIATAMVERDPAALQGLWTEITGTKNLDEATDRMWSDTTSKIKASDEKPISDLKTMIAGCPSDFRDLMQHGSVVQRAAAKVGMSDFADTIRGYMGDVWIEAKTNDKIPVAKSVTSCPQNKKYSLDDMLNGRSFIKTIDNQCIPSGSKPVRTVVYQKMESILTRIKNNQPLNSENQAFINQTNIPVYAILKQSVVSGQDQVMLNVLSEFVGLHYTYYIFTDLYRNTENTFSKVNEMVSTPLSDPSAGSKPCRMDLFKPAIAKFDDLIAQSRDAGVKVEAEYNSKLQSYMLNQNFIKSVENEDKQMQEVRAAGSLR</sequence>
<reference evidence="2" key="1">
    <citation type="journal article" date="2020" name="Antimicrob. Agents Chemother.">
        <title>First occurrence of the OXA-198 carbapenemase in Enterobacterales.</title>
        <authorList>
            <person name="Bonnin R.A."/>
            <person name="Jousset A.B."/>
            <person name="Gauthier L."/>
            <person name="Emeraud C."/>
            <person name="Girlich D."/>
            <person name="Sauvadet A."/>
            <person name="Cotellon G."/>
            <person name="Jove T."/>
            <person name="Dortet L."/>
            <person name="Naas T."/>
        </authorList>
    </citation>
    <scope>NUCLEOTIDE SEQUENCE</scope>
    <source>
        <strain evidence="2">175G8</strain>
        <plasmid evidence="2">pCfr-OXA-198</plasmid>
    </source>
</reference>
<dbReference type="EMBL" id="MN699848">
    <property type="protein sequence ID" value="QHW10790.1"/>
    <property type="molecule type" value="Genomic_DNA"/>
</dbReference>
<name>A0A6C0NE14_9ENTR</name>
<accession>A0A6C0NE14</accession>
<organism evidence="2">
    <name type="scientific">Citrobacter pasteurii</name>
    <dbReference type="NCBI Taxonomy" id="1563222"/>
    <lineage>
        <taxon>Bacteria</taxon>
        <taxon>Pseudomonadati</taxon>
        <taxon>Pseudomonadota</taxon>
        <taxon>Gammaproteobacteria</taxon>
        <taxon>Enterobacterales</taxon>
        <taxon>Enterobacteriaceae</taxon>
        <taxon>Citrobacter</taxon>
    </lineage>
</organism>
<keyword evidence="1" id="KW-0732">Signal</keyword>
<evidence type="ECO:0000256" key="1">
    <source>
        <dbReference type="SAM" id="SignalP"/>
    </source>
</evidence>
<protein>
    <submittedName>
        <fullName evidence="2">TraH</fullName>
    </submittedName>
</protein>
<geneLocation type="plasmid" evidence="2">
    <name>pCfr-OXA-198</name>
</geneLocation>